<dbReference type="EMBL" id="JAFBMS010000003">
    <property type="protein sequence ID" value="KAG9353815.1"/>
    <property type="molecule type" value="Genomic_DNA"/>
</dbReference>
<dbReference type="OrthoDB" id="10658994at2759"/>
<gene>
    <name evidence="1" type="ORF">JZ751_011939</name>
</gene>
<keyword evidence="2" id="KW-1185">Reference proteome</keyword>
<dbReference type="AlphaFoldDB" id="A0A8T2PR30"/>
<evidence type="ECO:0000313" key="2">
    <source>
        <dbReference type="Proteomes" id="UP000824540"/>
    </source>
</evidence>
<comment type="caution">
    <text evidence="1">The sequence shown here is derived from an EMBL/GenBank/DDBJ whole genome shotgun (WGS) entry which is preliminary data.</text>
</comment>
<proteinExistence type="predicted"/>
<evidence type="ECO:0000313" key="1">
    <source>
        <dbReference type="EMBL" id="KAG9353815.1"/>
    </source>
</evidence>
<sequence length="141" mass="15975">MDNFPDFWEESWDDQANVANSLTCSEVLCRRMNLPSTSSSWMQTLPVAEAEWAMLTLLLASDSSTSMRLRFPRVVRTLRLDEARDTVTREEGLGDSFSLKRGEDRGGQAGTVWRVCCCILARISLISRSFSASMRRLESRS</sequence>
<reference evidence="1" key="1">
    <citation type="thesis" date="2021" institute="BYU ScholarsArchive" country="Provo, UT, USA">
        <title>Applications of and Algorithms for Genome Assembly and Genomic Analyses with an Emphasis on Marine Teleosts.</title>
        <authorList>
            <person name="Pickett B.D."/>
        </authorList>
    </citation>
    <scope>NUCLEOTIDE SEQUENCE</scope>
    <source>
        <strain evidence="1">HI-2016</strain>
    </source>
</reference>
<name>A0A8T2PR30_9TELE</name>
<dbReference type="Proteomes" id="UP000824540">
    <property type="component" value="Unassembled WGS sequence"/>
</dbReference>
<protein>
    <submittedName>
        <fullName evidence="1">Uncharacterized protein</fullName>
    </submittedName>
</protein>
<organism evidence="1 2">
    <name type="scientific">Albula glossodonta</name>
    <name type="common">roundjaw bonefish</name>
    <dbReference type="NCBI Taxonomy" id="121402"/>
    <lineage>
        <taxon>Eukaryota</taxon>
        <taxon>Metazoa</taxon>
        <taxon>Chordata</taxon>
        <taxon>Craniata</taxon>
        <taxon>Vertebrata</taxon>
        <taxon>Euteleostomi</taxon>
        <taxon>Actinopterygii</taxon>
        <taxon>Neopterygii</taxon>
        <taxon>Teleostei</taxon>
        <taxon>Albuliformes</taxon>
        <taxon>Albulidae</taxon>
        <taxon>Albula</taxon>
    </lineage>
</organism>
<accession>A0A8T2PR30</accession>